<dbReference type="InterPro" id="IPR051257">
    <property type="entry name" value="Diverse_CBS-Domain"/>
</dbReference>
<dbReference type="InterPro" id="IPR000644">
    <property type="entry name" value="CBS_dom"/>
</dbReference>
<dbReference type="InterPro" id="IPR046342">
    <property type="entry name" value="CBS_dom_sf"/>
</dbReference>
<gene>
    <name evidence="5" type="ORF">RWH44_06760</name>
</gene>
<evidence type="ECO:0000313" key="6">
    <source>
        <dbReference type="Proteomes" id="UP001261125"/>
    </source>
</evidence>
<protein>
    <submittedName>
        <fullName evidence="5">CBS domain-containing protein</fullName>
    </submittedName>
</protein>
<feature type="domain" description="CBS" evidence="4">
    <location>
        <begin position="269"/>
        <end position="324"/>
    </location>
</feature>
<comment type="caution">
    <text evidence="5">The sequence shown here is derived from an EMBL/GenBank/DDBJ whole genome shotgun (WGS) entry which is preliminary data.</text>
</comment>
<name>A0ABU3SKU2_9MICO</name>
<keyword evidence="1 2" id="KW-0129">CBS domain</keyword>
<accession>A0ABU3SKU2</accession>
<dbReference type="PROSITE" id="PS51371">
    <property type="entry name" value="CBS"/>
    <property type="match status" value="1"/>
</dbReference>
<evidence type="ECO:0000256" key="3">
    <source>
        <dbReference type="SAM" id="MobiDB-lite"/>
    </source>
</evidence>
<dbReference type="Gene3D" id="3.10.580.10">
    <property type="entry name" value="CBS-domain"/>
    <property type="match status" value="1"/>
</dbReference>
<organism evidence="5 6">
    <name type="scientific">Microbacterium phycohabitans</name>
    <dbReference type="NCBI Taxonomy" id="3075993"/>
    <lineage>
        <taxon>Bacteria</taxon>
        <taxon>Bacillati</taxon>
        <taxon>Actinomycetota</taxon>
        <taxon>Actinomycetes</taxon>
        <taxon>Micrococcales</taxon>
        <taxon>Microbacteriaceae</taxon>
        <taxon>Microbacterium</taxon>
    </lineage>
</organism>
<dbReference type="RefSeq" id="WP_316003979.1">
    <property type="nucleotide sequence ID" value="NZ_JAWDIT010000002.1"/>
</dbReference>
<evidence type="ECO:0000256" key="1">
    <source>
        <dbReference type="ARBA" id="ARBA00023122"/>
    </source>
</evidence>
<proteinExistence type="predicted"/>
<feature type="compositionally biased region" description="Low complexity" evidence="3">
    <location>
        <begin position="491"/>
        <end position="509"/>
    </location>
</feature>
<dbReference type="Pfam" id="PF00571">
    <property type="entry name" value="CBS"/>
    <property type="match status" value="2"/>
</dbReference>
<feature type="region of interest" description="Disordered" evidence="3">
    <location>
        <begin position="151"/>
        <end position="180"/>
    </location>
</feature>
<sequence>MRAWMVRGGRHGEREQDALRDGRALIGWSEVGDLSGFSREEIRDALSAAHPGESNYLIGNWTGQLDRFVNEMRVGDIMVMPLKSDGTFAIGTISSDYGFDDREEGEHFRGVEWRRSDVERNTLKHDLRASLKSLLTICELSRFGSVERLMEVQDGRPDPGPAREGSPLPNSIDGLSRRTPTPMTVRELLDLAGADRRTAQTVASIDELLHTSGLQSVPSITDAEIDEQIVITPIDDPSKLDHHDQASSPAPRLDLEHSVGYRIHQIPSARRAPVSVSRDDLIADARTAMLEGNFSQLAVVEAGGLAGVITWESIAIAHMHGNPTIVAEAMTTSPPTVAPYANVLDVVSQIESSGYVFVRGEANEIGGIVTIADLTAEFGRDRRPLVMIEEIEMRMRRAVKRRLTDADIERSPARCKTIDRLTLGAYPYVFDDDQNWDKLGWAGITRERLRSLVESIADVRNSLMHFSQDPLPESTFGMLEGTLRLLRAVDSSRSAPERSAPSNSPRRTA</sequence>
<evidence type="ECO:0000259" key="4">
    <source>
        <dbReference type="PROSITE" id="PS51371"/>
    </source>
</evidence>
<dbReference type="SUPFAM" id="SSF54631">
    <property type="entry name" value="CBS-domain pair"/>
    <property type="match status" value="1"/>
</dbReference>
<keyword evidence="6" id="KW-1185">Reference proteome</keyword>
<dbReference type="EMBL" id="JAWDIT010000002">
    <property type="protein sequence ID" value="MDU0345403.1"/>
    <property type="molecule type" value="Genomic_DNA"/>
</dbReference>
<dbReference type="CDD" id="cd02205">
    <property type="entry name" value="CBS_pair_SF"/>
    <property type="match status" value="1"/>
</dbReference>
<evidence type="ECO:0000256" key="2">
    <source>
        <dbReference type="PROSITE-ProRule" id="PRU00703"/>
    </source>
</evidence>
<feature type="region of interest" description="Disordered" evidence="3">
    <location>
        <begin position="490"/>
        <end position="509"/>
    </location>
</feature>
<evidence type="ECO:0000313" key="5">
    <source>
        <dbReference type="EMBL" id="MDU0345403.1"/>
    </source>
</evidence>
<dbReference type="PANTHER" id="PTHR43080">
    <property type="entry name" value="CBS DOMAIN-CONTAINING PROTEIN CBSX3, MITOCHONDRIAL"/>
    <property type="match status" value="1"/>
</dbReference>
<dbReference type="PANTHER" id="PTHR43080:SF2">
    <property type="entry name" value="CBS DOMAIN-CONTAINING PROTEIN"/>
    <property type="match status" value="1"/>
</dbReference>
<dbReference type="Proteomes" id="UP001261125">
    <property type="component" value="Unassembled WGS sequence"/>
</dbReference>
<reference evidence="5 6" key="1">
    <citation type="submission" date="2023-09" db="EMBL/GenBank/DDBJ databases">
        <title>Microbacterium fusihabitans sp. nov., Microbacterium phycihabitans sp. nov., and Microbacterium cervinum sp. nov., isolated from dried seaweeds of beach.</title>
        <authorList>
            <person name="Lee S.D."/>
        </authorList>
    </citation>
    <scope>NUCLEOTIDE SEQUENCE [LARGE SCALE GENOMIC DNA]</scope>
    <source>
        <strain evidence="5 6">KSW2-29</strain>
    </source>
</reference>